<dbReference type="AlphaFoldDB" id="A0A653CCH3"/>
<dbReference type="EMBL" id="CAACVG010007465">
    <property type="protein sequence ID" value="VEN45578.1"/>
    <property type="molecule type" value="Genomic_DNA"/>
</dbReference>
<evidence type="ECO:0000313" key="2">
    <source>
        <dbReference type="Proteomes" id="UP000410492"/>
    </source>
</evidence>
<protein>
    <submittedName>
        <fullName evidence="1">Uncharacterized protein</fullName>
    </submittedName>
</protein>
<gene>
    <name evidence="1" type="ORF">CALMAC_LOCUS7984</name>
</gene>
<dbReference type="Proteomes" id="UP000410492">
    <property type="component" value="Unassembled WGS sequence"/>
</dbReference>
<organism evidence="1 2">
    <name type="scientific">Callosobruchus maculatus</name>
    <name type="common">Southern cowpea weevil</name>
    <name type="synonym">Pulse bruchid</name>
    <dbReference type="NCBI Taxonomy" id="64391"/>
    <lineage>
        <taxon>Eukaryota</taxon>
        <taxon>Metazoa</taxon>
        <taxon>Ecdysozoa</taxon>
        <taxon>Arthropoda</taxon>
        <taxon>Hexapoda</taxon>
        <taxon>Insecta</taxon>
        <taxon>Pterygota</taxon>
        <taxon>Neoptera</taxon>
        <taxon>Endopterygota</taxon>
        <taxon>Coleoptera</taxon>
        <taxon>Polyphaga</taxon>
        <taxon>Cucujiformia</taxon>
        <taxon>Chrysomeloidea</taxon>
        <taxon>Chrysomelidae</taxon>
        <taxon>Bruchinae</taxon>
        <taxon>Bruchini</taxon>
        <taxon>Callosobruchus</taxon>
    </lineage>
</organism>
<keyword evidence="2" id="KW-1185">Reference proteome</keyword>
<name>A0A653CCH3_CALMS</name>
<evidence type="ECO:0000313" key="1">
    <source>
        <dbReference type="EMBL" id="VEN45578.1"/>
    </source>
</evidence>
<accession>A0A653CCH3</accession>
<sequence>MNCGDLNSVVRPWSNCLQGTKQQIDVSSRFLVQLTSSPSTWTMDM</sequence>
<proteinExistence type="predicted"/>
<reference evidence="1 2" key="1">
    <citation type="submission" date="2019-01" db="EMBL/GenBank/DDBJ databases">
        <authorList>
            <person name="Sayadi A."/>
        </authorList>
    </citation>
    <scope>NUCLEOTIDE SEQUENCE [LARGE SCALE GENOMIC DNA]</scope>
</reference>